<reference evidence="2 3" key="1">
    <citation type="journal article" date="2017" name="DNA Res.">
        <title>Complete genome sequence and expression profile of the commercial lytic enzyme producer Lysobacter enzymogenes M497-1.</title>
        <authorList>
            <person name="Takami H."/>
            <person name="Toyoda A."/>
            <person name="Uchiyama I."/>
            <person name="Itoh T."/>
            <person name="Takaki Y."/>
            <person name="Arai W."/>
            <person name="Nishi S."/>
            <person name="Kawai M."/>
            <person name="Shinya K."/>
            <person name="Ikeda H."/>
        </authorList>
    </citation>
    <scope>NUCLEOTIDE SEQUENCE [LARGE SCALE GENOMIC DNA]</scope>
    <source>
        <strain evidence="2 3">M497-1</strain>
    </source>
</reference>
<protein>
    <recommendedName>
        <fullName evidence="1">Knr4/Smi1-like domain-containing protein</fullName>
    </recommendedName>
</protein>
<evidence type="ECO:0000259" key="1">
    <source>
        <dbReference type="SMART" id="SM00860"/>
    </source>
</evidence>
<dbReference type="KEGG" id="lem:LEN_1411"/>
<feature type="domain" description="Knr4/Smi1-like" evidence="1">
    <location>
        <begin position="19"/>
        <end position="140"/>
    </location>
</feature>
<gene>
    <name evidence="2" type="ORF">LEN_1411</name>
</gene>
<sequence length="152" mass="17058">MYRARIIDAGLEGHLPIQGLSPKQIADIEAAQGVVVPSAYRDFLLECGESAGLLCNDAEFFYPALKYLKQDLQEILNDDDEDVRGFEFDLPPNALVIGSYQGRQHDYLICDGTNDPPVHRLVIMKGSTQLHESFTYYIARMIGSYQKAQQDS</sequence>
<dbReference type="InterPro" id="IPR037883">
    <property type="entry name" value="Knr4/Smi1-like_sf"/>
</dbReference>
<dbReference type="RefSeq" id="WP_145959996.1">
    <property type="nucleotide sequence ID" value="NZ_AP014940.1"/>
</dbReference>
<dbReference type="AlphaFoldDB" id="A0AAU9AG59"/>
<name>A0AAU9AG59_LYSEN</name>
<evidence type="ECO:0000313" key="2">
    <source>
        <dbReference type="EMBL" id="BAV96898.1"/>
    </source>
</evidence>
<dbReference type="Gene3D" id="3.40.1580.10">
    <property type="entry name" value="SMI1/KNR4-like"/>
    <property type="match status" value="1"/>
</dbReference>
<dbReference type="Proteomes" id="UP000218824">
    <property type="component" value="Chromosome"/>
</dbReference>
<proteinExistence type="predicted"/>
<evidence type="ECO:0000313" key="3">
    <source>
        <dbReference type="Proteomes" id="UP000218824"/>
    </source>
</evidence>
<accession>A0AAU9AG59</accession>
<dbReference type="SMART" id="SM00860">
    <property type="entry name" value="SMI1_KNR4"/>
    <property type="match status" value="1"/>
</dbReference>
<organism evidence="2 3">
    <name type="scientific">Lysobacter enzymogenes</name>
    <dbReference type="NCBI Taxonomy" id="69"/>
    <lineage>
        <taxon>Bacteria</taxon>
        <taxon>Pseudomonadati</taxon>
        <taxon>Pseudomonadota</taxon>
        <taxon>Gammaproteobacteria</taxon>
        <taxon>Lysobacterales</taxon>
        <taxon>Lysobacteraceae</taxon>
        <taxon>Lysobacter</taxon>
    </lineage>
</organism>
<dbReference type="InterPro" id="IPR018958">
    <property type="entry name" value="Knr4/Smi1-like_dom"/>
</dbReference>
<dbReference type="GeneID" id="83066695"/>
<dbReference type="SUPFAM" id="SSF160631">
    <property type="entry name" value="SMI1/KNR4-like"/>
    <property type="match status" value="1"/>
</dbReference>
<dbReference type="EMBL" id="AP014940">
    <property type="protein sequence ID" value="BAV96898.1"/>
    <property type="molecule type" value="Genomic_DNA"/>
</dbReference>
<dbReference type="Pfam" id="PF09346">
    <property type="entry name" value="SMI1_KNR4"/>
    <property type="match status" value="1"/>
</dbReference>